<gene>
    <name evidence="2" type="ORF">LCGC14_1486570</name>
</gene>
<dbReference type="AlphaFoldDB" id="A0A0F9M9W1"/>
<name>A0A0F9M9W1_9ZZZZ</name>
<dbReference type="Gene3D" id="3.40.50.1820">
    <property type="entry name" value="alpha/beta hydrolase"/>
    <property type="match status" value="1"/>
</dbReference>
<organism evidence="2">
    <name type="scientific">marine sediment metagenome</name>
    <dbReference type="NCBI Taxonomy" id="412755"/>
    <lineage>
        <taxon>unclassified sequences</taxon>
        <taxon>metagenomes</taxon>
        <taxon>ecological metagenomes</taxon>
    </lineage>
</organism>
<evidence type="ECO:0000313" key="2">
    <source>
        <dbReference type="EMBL" id="KKM65902.1"/>
    </source>
</evidence>
<evidence type="ECO:0000259" key="1">
    <source>
        <dbReference type="Pfam" id="PF12697"/>
    </source>
</evidence>
<dbReference type="InterPro" id="IPR000073">
    <property type="entry name" value="AB_hydrolase_1"/>
</dbReference>
<accession>A0A0F9M9W1</accession>
<dbReference type="Pfam" id="PF12697">
    <property type="entry name" value="Abhydrolase_6"/>
    <property type="match status" value="1"/>
</dbReference>
<sequence length="149" mass="16252">MQVILIPGLFGHIATFASLRRRLERAGHTVHEPGFKVTTLMRDELGCLLHTLDEVGPCVLVGHSAGGLLAVLAAQARHPNIVSVIGLGTPMLGKVKLPVPWYEARSLQGLFLPLSGPNETKRFPITHALLPMLPCLQDWIASKLRNEND</sequence>
<reference evidence="2" key="1">
    <citation type="journal article" date="2015" name="Nature">
        <title>Complex archaea that bridge the gap between prokaryotes and eukaryotes.</title>
        <authorList>
            <person name="Spang A."/>
            <person name="Saw J.H."/>
            <person name="Jorgensen S.L."/>
            <person name="Zaremba-Niedzwiedzka K."/>
            <person name="Martijn J."/>
            <person name="Lind A.E."/>
            <person name="van Eijk R."/>
            <person name="Schleper C."/>
            <person name="Guy L."/>
            <person name="Ettema T.J."/>
        </authorList>
    </citation>
    <scope>NUCLEOTIDE SEQUENCE</scope>
</reference>
<feature type="domain" description="AB hydrolase-1" evidence="1">
    <location>
        <begin position="3"/>
        <end position="123"/>
    </location>
</feature>
<protein>
    <recommendedName>
        <fullName evidence="1">AB hydrolase-1 domain-containing protein</fullName>
    </recommendedName>
</protein>
<dbReference type="InterPro" id="IPR029058">
    <property type="entry name" value="AB_hydrolase_fold"/>
</dbReference>
<proteinExistence type="predicted"/>
<dbReference type="EMBL" id="LAZR01010638">
    <property type="protein sequence ID" value="KKM65902.1"/>
    <property type="molecule type" value="Genomic_DNA"/>
</dbReference>
<dbReference type="SUPFAM" id="SSF53474">
    <property type="entry name" value="alpha/beta-Hydrolases"/>
    <property type="match status" value="1"/>
</dbReference>
<comment type="caution">
    <text evidence="2">The sequence shown here is derived from an EMBL/GenBank/DDBJ whole genome shotgun (WGS) entry which is preliminary data.</text>
</comment>